<dbReference type="SUPFAM" id="SSF53756">
    <property type="entry name" value="UDP-Glycosyltransferase/glycogen phosphorylase"/>
    <property type="match status" value="1"/>
</dbReference>
<dbReference type="InterPro" id="IPR001296">
    <property type="entry name" value="Glyco_trans_1"/>
</dbReference>
<dbReference type="PANTHER" id="PTHR45947">
    <property type="entry name" value="SULFOQUINOVOSYL TRANSFERASE SQD2"/>
    <property type="match status" value="1"/>
</dbReference>
<dbReference type="PANTHER" id="PTHR45947:SF3">
    <property type="entry name" value="SULFOQUINOVOSYL TRANSFERASE SQD2"/>
    <property type="match status" value="1"/>
</dbReference>
<dbReference type="AlphaFoldDB" id="A0A2U1T6W7"/>
<name>A0A2U1T6W7_9CORY</name>
<keyword evidence="2 5" id="KW-0808">Transferase</keyword>
<accession>A0A2U1T6W7</accession>
<dbReference type="CDD" id="cd03814">
    <property type="entry name" value="GT4-like"/>
    <property type="match status" value="1"/>
</dbReference>
<evidence type="ECO:0000313" key="6">
    <source>
        <dbReference type="Proteomes" id="UP000244989"/>
    </source>
</evidence>
<dbReference type="Pfam" id="PF00534">
    <property type="entry name" value="Glycos_transf_1"/>
    <property type="match status" value="1"/>
</dbReference>
<evidence type="ECO:0000313" key="5">
    <source>
        <dbReference type="EMBL" id="PWC01723.1"/>
    </source>
</evidence>
<dbReference type="GO" id="GO:1901137">
    <property type="term" value="P:carbohydrate derivative biosynthetic process"/>
    <property type="evidence" value="ECO:0007669"/>
    <property type="project" value="UniProtKB-ARBA"/>
</dbReference>
<dbReference type="EMBL" id="QEEZ01000009">
    <property type="protein sequence ID" value="PWC01723.1"/>
    <property type="molecule type" value="Genomic_DNA"/>
</dbReference>
<organism evidence="5 6">
    <name type="scientific">Corynebacterium yudongzhengii</name>
    <dbReference type="NCBI Taxonomy" id="2080740"/>
    <lineage>
        <taxon>Bacteria</taxon>
        <taxon>Bacillati</taxon>
        <taxon>Actinomycetota</taxon>
        <taxon>Actinomycetes</taxon>
        <taxon>Mycobacteriales</taxon>
        <taxon>Corynebacteriaceae</taxon>
        <taxon>Corynebacterium</taxon>
    </lineage>
</organism>
<feature type="domain" description="Glycosyltransferase subfamily 4-like N-terminal" evidence="4">
    <location>
        <begin position="14"/>
        <end position="177"/>
    </location>
</feature>
<dbReference type="InterPro" id="IPR050194">
    <property type="entry name" value="Glycosyltransferase_grp1"/>
</dbReference>
<keyword evidence="1" id="KW-0328">Glycosyltransferase</keyword>
<evidence type="ECO:0000259" key="4">
    <source>
        <dbReference type="Pfam" id="PF13439"/>
    </source>
</evidence>
<sequence>MRISMFTEVFLPKIDGVVTRVTRTLEQLRDLGHEVQLFAPGDPPAEYAGFEVIPVRGVRLRPIYPEITVGMPTPRIHRAVREFQPDVLHAVNPVWLAAYGVFEAKTHDVPLVCSFHTDVPEYVESLRIGWARQPVATWIRMLHNMAAVNLCTSGPMVDKAINQGFRNVELWPKAVDTTGYHPDRRSEAMREKLSDGHPDAPLVVYVGRMSLEKNLDRLAPIMRRVREQVPGARLAMVGSGPQIDELKKLLDPAFTTFTGYLSGAELAGAFASGDVFAFPSTTETLGLVALESFASGVPVVGARAGGIPFVIDDDVTGYLVEPEDLDTWAERIIGLLQNPERRREMGATARKEAERHGWRSATERLVRFYDLAIEGHPTRD</sequence>
<dbReference type="InterPro" id="IPR028098">
    <property type="entry name" value="Glyco_trans_4-like_N"/>
</dbReference>
<dbReference type="Gene3D" id="3.40.50.2000">
    <property type="entry name" value="Glycogen Phosphorylase B"/>
    <property type="match status" value="2"/>
</dbReference>
<dbReference type="OrthoDB" id="5242526at2"/>
<protein>
    <submittedName>
        <fullName evidence="5">Glycosyltransferase family 1 protein</fullName>
    </submittedName>
</protein>
<feature type="domain" description="Glycosyl transferase family 1" evidence="3">
    <location>
        <begin position="199"/>
        <end position="351"/>
    </location>
</feature>
<dbReference type="KEGG" id="cyz:C3B44_07840"/>
<dbReference type="Proteomes" id="UP000244989">
    <property type="component" value="Unassembled WGS sequence"/>
</dbReference>
<dbReference type="GO" id="GO:1903509">
    <property type="term" value="P:liposaccharide metabolic process"/>
    <property type="evidence" value="ECO:0007669"/>
    <property type="project" value="UniProtKB-ARBA"/>
</dbReference>
<evidence type="ECO:0000256" key="1">
    <source>
        <dbReference type="ARBA" id="ARBA00022676"/>
    </source>
</evidence>
<gene>
    <name evidence="5" type="ORF">DF222_06360</name>
</gene>
<evidence type="ECO:0000259" key="3">
    <source>
        <dbReference type="Pfam" id="PF00534"/>
    </source>
</evidence>
<dbReference type="RefSeq" id="WP_108431889.1">
    <property type="nucleotide sequence ID" value="NZ_CP026947.1"/>
</dbReference>
<evidence type="ECO:0000256" key="2">
    <source>
        <dbReference type="ARBA" id="ARBA00022679"/>
    </source>
</evidence>
<comment type="caution">
    <text evidence="5">The sequence shown here is derived from an EMBL/GenBank/DDBJ whole genome shotgun (WGS) entry which is preliminary data.</text>
</comment>
<keyword evidence="6" id="KW-1185">Reference proteome</keyword>
<reference evidence="6" key="1">
    <citation type="submission" date="2018-04" db="EMBL/GenBank/DDBJ databases">
        <authorList>
            <person name="Liu S."/>
            <person name="Wang Z."/>
            <person name="Li J."/>
        </authorList>
    </citation>
    <scope>NUCLEOTIDE SEQUENCE [LARGE SCALE GENOMIC DNA]</scope>
    <source>
        <strain evidence="6">2189</strain>
    </source>
</reference>
<dbReference type="Pfam" id="PF13439">
    <property type="entry name" value="Glyco_transf_4"/>
    <property type="match status" value="1"/>
</dbReference>
<proteinExistence type="predicted"/>
<dbReference type="GO" id="GO:0016757">
    <property type="term" value="F:glycosyltransferase activity"/>
    <property type="evidence" value="ECO:0007669"/>
    <property type="project" value="UniProtKB-KW"/>
</dbReference>